<dbReference type="AlphaFoldDB" id="A0A7J6DG50"/>
<gene>
    <name evidence="3" type="ORF">G5714_000353</name>
</gene>
<evidence type="ECO:0000313" key="3">
    <source>
        <dbReference type="EMBL" id="KAF4118302.1"/>
    </source>
</evidence>
<name>A0A7J6DG50_9TELE</name>
<proteinExistence type="predicted"/>
<keyword evidence="2" id="KW-0732">Signal</keyword>
<dbReference type="Proteomes" id="UP000579812">
    <property type="component" value="Unassembled WGS sequence"/>
</dbReference>
<feature type="chain" id="PRO_5029655631" description="Lysozyme" evidence="2">
    <location>
        <begin position="26"/>
        <end position="439"/>
    </location>
</feature>
<accession>A0A7J6DG50</accession>
<organism evidence="3 4">
    <name type="scientific">Onychostoma macrolepis</name>
    <dbReference type="NCBI Taxonomy" id="369639"/>
    <lineage>
        <taxon>Eukaryota</taxon>
        <taxon>Metazoa</taxon>
        <taxon>Chordata</taxon>
        <taxon>Craniata</taxon>
        <taxon>Vertebrata</taxon>
        <taxon>Euteleostomi</taxon>
        <taxon>Actinopterygii</taxon>
        <taxon>Neopterygii</taxon>
        <taxon>Teleostei</taxon>
        <taxon>Ostariophysi</taxon>
        <taxon>Cypriniformes</taxon>
        <taxon>Cyprinidae</taxon>
        <taxon>Acrossocheilinae</taxon>
        <taxon>Onychostoma</taxon>
    </lineage>
</organism>
<dbReference type="Pfam" id="PF00062">
    <property type="entry name" value="Lys"/>
    <property type="match status" value="1"/>
</dbReference>
<evidence type="ECO:0000256" key="1">
    <source>
        <dbReference type="SAM" id="MobiDB-lite"/>
    </source>
</evidence>
<evidence type="ECO:0000256" key="2">
    <source>
        <dbReference type="SAM" id="SignalP"/>
    </source>
</evidence>
<protein>
    <recommendedName>
        <fullName evidence="5">Lysozyme</fullName>
    </recommendedName>
</protein>
<dbReference type="PANTHER" id="PTHR11407">
    <property type="entry name" value="LYSOZYME C"/>
    <property type="match status" value="1"/>
</dbReference>
<dbReference type="InterPro" id="IPR001916">
    <property type="entry name" value="Glyco_hydro_22"/>
</dbReference>
<evidence type="ECO:0000313" key="4">
    <source>
        <dbReference type="Proteomes" id="UP000579812"/>
    </source>
</evidence>
<dbReference type="EMBL" id="JAAMOB010000001">
    <property type="protein sequence ID" value="KAF4118302.1"/>
    <property type="molecule type" value="Genomic_DNA"/>
</dbReference>
<evidence type="ECO:0008006" key="5">
    <source>
        <dbReference type="Google" id="ProtNLM"/>
    </source>
</evidence>
<dbReference type="SUPFAM" id="SSF53955">
    <property type="entry name" value="Lysozyme-like"/>
    <property type="match status" value="1"/>
</dbReference>
<dbReference type="InterPro" id="IPR023346">
    <property type="entry name" value="Lysozyme-like_dom_sf"/>
</dbReference>
<feature type="region of interest" description="Disordered" evidence="1">
    <location>
        <begin position="397"/>
        <end position="439"/>
    </location>
</feature>
<dbReference type="GO" id="GO:0003796">
    <property type="term" value="F:lysozyme activity"/>
    <property type="evidence" value="ECO:0007669"/>
    <property type="project" value="TreeGrafter"/>
</dbReference>
<dbReference type="Gene3D" id="1.10.530.10">
    <property type="match status" value="1"/>
</dbReference>
<dbReference type="SMART" id="SM00263">
    <property type="entry name" value="LYZ1"/>
    <property type="match status" value="1"/>
</dbReference>
<feature type="signal peptide" evidence="2">
    <location>
        <begin position="1"/>
        <end position="25"/>
    </location>
</feature>
<dbReference type="PROSITE" id="PS51348">
    <property type="entry name" value="GLYCOSYL_HYDROL_F22_2"/>
    <property type="match status" value="1"/>
</dbReference>
<dbReference type="PANTHER" id="PTHR11407:SF69">
    <property type="entry name" value="LYSOZYME C, MILK ISOZYME"/>
    <property type="match status" value="1"/>
</dbReference>
<comment type="caution">
    <text evidence="3">The sequence shown here is derived from an EMBL/GenBank/DDBJ whole genome shotgun (WGS) entry which is preliminary data.</text>
</comment>
<sequence>MKSINPVKMLAALVLVLLVSSVTEGRIMNKCELKEKLEAAQIQVIRAMGDKMTANDLNARLVCLAGATGFNTSFVKTIPAKPKESKHLNIPAARRPVWNLYGVFQLSDQLACDSGMNPSLNVCNTSCTAFTDDDVTDDIACLNSIISSIQPRPKHSLFLPLITTSDIRDGEHSSSEDVGVGSGSAGVQPYYNLHRNLYCNLNFHHNPQCGLHLRPYYNLHRNLYCNLNFHHNPQCGLHLRPYYNLHRNLYSKLNFHHNPQCGLHLRPYYNLHRNLYYKLNFHHNPQCDLRPYYNLYRNLYRNLYCNLNFHHNPQCGLHLRPYYNLHRNLYYKLNFHHNPQCDLRPYYNLHRNLYCNLNFHHKSNYFQRNLNLKPHHNLKLHPVLDHNSQCNLHLKPHHHLHQKTPQTSPQAPQEALPQISPQAPPCLPQLSSTKGSRTI</sequence>
<keyword evidence="4" id="KW-1185">Reference proteome</keyword>
<feature type="compositionally biased region" description="Polar residues" evidence="1">
    <location>
        <begin position="429"/>
        <end position="439"/>
    </location>
</feature>
<reference evidence="3 4" key="1">
    <citation type="submission" date="2020-04" db="EMBL/GenBank/DDBJ databases">
        <title>Chromosome-level genome assembly of a cyprinid fish Onychostoma macrolepis by integration of Nanopore Sequencing, Bionano and Hi-C technology.</title>
        <authorList>
            <person name="Wang D."/>
        </authorList>
    </citation>
    <scope>NUCLEOTIDE SEQUENCE [LARGE SCALE GENOMIC DNA]</scope>
    <source>
        <strain evidence="3">SWU-2019</strain>
        <tissue evidence="3">Muscle</tissue>
    </source>
</reference>